<dbReference type="AlphaFoldDB" id="A0AAN9SI97"/>
<keyword evidence="3" id="KW-1185">Reference proteome</keyword>
<dbReference type="Proteomes" id="UP001386955">
    <property type="component" value="Unassembled WGS sequence"/>
</dbReference>
<sequence length="133" mass="15232">MSCLSLSNRGRNGKWSKQKISVTSARAHASNQNKSPSTQLHSGYSTSSSKDMWLYWWAPYNSTQDQTERWCLKYIPTEVSNEYINFRYGKTHLEGWNSLGNAVFIAPLQGIYNISLDKNGSDSKESMNFIDEY</sequence>
<protein>
    <submittedName>
        <fullName evidence="2">Uncharacterized protein</fullName>
    </submittedName>
</protein>
<proteinExistence type="predicted"/>
<feature type="region of interest" description="Disordered" evidence="1">
    <location>
        <begin position="25"/>
        <end position="46"/>
    </location>
</feature>
<evidence type="ECO:0000313" key="3">
    <source>
        <dbReference type="Proteomes" id="UP001386955"/>
    </source>
</evidence>
<organism evidence="2 3">
    <name type="scientific">Psophocarpus tetragonolobus</name>
    <name type="common">Winged bean</name>
    <name type="synonym">Dolichos tetragonolobus</name>
    <dbReference type="NCBI Taxonomy" id="3891"/>
    <lineage>
        <taxon>Eukaryota</taxon>
        <taxon>Viridiplantae</taxon>
        <taxon>Streptophyta</taxon>
        <taxon>Embryophyta</taxon>
        <taxon>Tracheophyta</taxon>
        <taxon>Spermatophyta</taxon>
        <taxon>Magnoliopsida</taxon>
        <taxon>eudicotyledons</taxon>
        <taxon>Gunneridae</taxon>
        <taxon>Pentapetalae</taxon>
        <taxon>rosids</taxon>
        <taxon>fabids</taxon>
        <taxon>Fabales</taxon>
        <taxon>Fabaceae</taxon>
        <taxon>Papilionoideae</taxon>
        <taxon>50 kb inversion clade</taxon>
        <taxon>NPAAA clade</taxon>
        <taxon>indigoferoid/millettioid clade</taxon>
        <taxon>Phaseoleae</taxon>
        <taxon>Psophocarpus</taxon>
    </lineage>
</organism>
<evidence type="ECO:0000256" key="1">
    <source>
        <dbReference type="SAM" id="MobiDB-lite"/>
    </source>
</evidence>
<accession>A0AAN9SI97</accession>
<evidence type="ECO:0000313" key="2">
    <source>
        <dbReference type="EMBL" id="KAK7396680.1"/>
    </source>
</evidence>
<gene>
    <name evidence="2" type="ORF">VNO78_17837</name>
</gene>
<reference evidence="2 3" key="1">
    <citation type="submission" date="2024-01" db="EMBL/GenBank/DDBJ databases">
        <title>The genomes of 5 underutilized Papilionoideae crops provide insights into root nodulation and disease resistanc.</title>
        <authorList>
            <person name="Jiang F."/>
        </authorList>
    </citation>
    <scope>NUCLEOTIDE SEQUENCE [LARGE SCALE GENOMIC DNA]</scope>
    <source>
        <strain evidence="2">DUOXIRENSHENG_FW03</strain>
        <tissue evidence="2">Leaves</tissue>
    </source>
</reference>
<comment type="caution">
    <text evidence="2">The sequence shown here is derived from an EMBL/GenBank/DDBJ whole genome shotgun (WGS) entry which is preliminary data.</text>
</comment>
<name>A0AAN9SI97_PSOTE</name>
<dbReference type="EMBL" id="JAYMYS010000004">
    <property type="protein sequence ID" value="KAK7396680.1"/>
    <property type="molecule type" value="Genomic_DNA"/>
</dbReference>